<comment type="caution">
    <text evidence="1">The sequence shown here is derived from an EMBL/GenBank/DDBJ whole genome shotgun (WGS) entry which is preliminary data.</text>
</comment>
<reference evidence="1 2" key="1">
    <citation type="submission" date="2023-02" db="EMBL/GenBank/DDBJ databases">
        <title>LHISI_Scaffold_Assembly.</title>
        <authorList>
            <person name="Stuart O.P."/>
            <person name="Cleave R."/>
            <person name="Magrath M.J.L."/>
            <person name="Mikheyev A.S."/>
        </authorList>
    </citation>
    <scope>NUCLEOTIDE SEQUENCE [LARGE SCALE GENOMIC DNA]</scope>
    <source>
        <strain evidence="1">Daus_M_001</strain>
        <tissue evidence="1">Leg muscle</tissue>
    </source>
</reference>
<accession>A0ABQ9G4X3</accession>
<protein>
    <submittedName>
        <fullName evidence="1">Uncharacterized protein</fullName>
    </submittedName>
</protein>
<gene>
    <name evidence="1" type="ORF">PR048_032970</name>
</gene>
<dbReference type="Proteomes" id="UP001159363">
    <property type="component" value="Chromosome 15"/>
</dbReference>
<organism evidence="1 2">
    <name type="scientific">Dryococelus australis</name>
    <dbReference type="NCBI Taxonomy" id="614101"/>
    <lineage>
        <taxon>Eukaryota</taxon>
        <taxon>Metazoa</taxon>
        <taxon>Ecdysozoa</taxon>
        <taxon>Arthropoda</taxon>
        <taxon>Hexapoda</taxon>
        <taxon>Insecta</taxon>
        <taxon>Pterygota</taxon>
        <taxon>Neoptera</taxon>
        <taxon>Polyneoptera</taxon>
        <taxon>Phasmatodea</taxon>
        <taxon>Verophasmatodea</taxon>
        <taxon>Anareolatae</taxon>
        <taxon>Phasmatidae</taxon>
        <taxon>Eurycanthinae</taxon>
        <taxon>Dryococelus</taxon>
    </lineage>
</organism>
<dbReference type="EMBL" id="JARBHB010000016">
    <property type="protein sequence ID" value="KAJ8867107.1"/>
    <property type="molecule type" value="Genomic_DNA"/>
</dbReference>
<name>A0ABQ9G4X3_9NEOP</name>
<evidence type="ECO:0000313" key="1">
    <source>
        <dbReference type="EMBL" id="KAJ8867107.1"/>
    </source>
</evidence>
<keyword evidence="2" id="KW-1185">Reference proteome</keyword>
<sequence>MLLKGTGKTHCFPTSSSEDFEDLHIGIFVENFSFDIKGGDYVICIYKSRWWLAEVTKGDCDVHFFHPPGPSTSFVKSKNDTLCVLLASILNVLSVSEFWTSTARIRNTDPEMRTRLSTLLSIQLQKTKKNNK</sequence>
<evidence type="ECO:0000313" key="2">
    <source>
        <dbReference type="Proteomes" id="UP001159363"/>
    </source>
</evidence>
<proteinExistence type="predicted"/>
<feature type="non-terminal residue" evidence="1">
    <location>
        <position position="132"/>
    </location>
</feature>